<protein>
    <recommendedName>
        <fullName evidence="4">Secreted protein</fullName>
    </recommendedName>
</protein>
<keyword evidence="3" id="KW-1185">Reference proteome</keyword>
<proteinExistence type="predicted"/>
<feature type="signal peptide" evidence="1">
    <location>
        <begin position="1"/>
        <end position="25"/>
    </location>
</feature>
<gene>
    <name evidence="2" type="ORF">SAMN05421541_112124</name>
</gene>
<dbReference type="AlphaFoldDB" id="A0A1I2JEM2"/>
<organism evidence="2 3">
    <name type="scientific">Actinoplanes philippinensis</name>
    <dbReference type="NCBI Taxonomy" id="35752"/>
    <lineage>
        <taxon>Bacteria</taxon>
        <taxon>Bacillati</taxon>
        <taxon>Actinomycetota</taxon>
        <taxon>Actinomycetes</taxon>
        <taxon>Micromonosporales</taxon>
        <taxon>Micromonosporaceae</taxon>
        <taxon>Actinoplanes</taxon>
    </lineage>
</organism>
<evidence type="ECO:0000313" key="3">
    <source>
        <dbReference type="Proteomes" id="UP000199645"/>
    </source>
</evidence>
<dbReference type="STRING" id="35752.SAMN05421541_112124"/>
<reference evidence="2 3" key="1">
    <citation type="submission" date="2016-10" db="EMBL/GenBank/DDBJ databases">
        <authorList>
            <person name="de Groot N.N."/>
        </authorList>
    </citation>
    <scope>NUCLEOTIDE SEQUENCE [LARGE SCALE GENOMIC DNA]</scope>
    <source>
        <strain evidence="2 3">DSM 43019</strain>
    </source>
</reference>
<dbReference type="EMBL" id="FONV01000012">
    <property type="protein sequence ID" value="SFF52440.1"/>
    <property type="molecule type" value="Genomic_DNA"/>
</dbReference>
<dbReference type="RefSeq" id="WP_093619471.1">
    <property type="nucleotide sequence ID" value="NZ_BOMT01000067.1"/>
</dbReference>
<evidence type="ECO:0008006" key="4">
    <source>
        <dbReference type="Google" id="ProtNLM"/>
    </source>
</evidence>
<sequence length="133" mass="13701">MRSITRGAVVAAAVATVLAPAAAQASPGPDTTGLMGTFGFGRADVIGEAGLRSGVWSAYAVRSGFAGDDLIVSYPARTTPLASETVVYTAAFNEVADPQAECRKVGAAGVAQRAWVSFRCRTGFVPSYTLLVR</sequence>
<name>A0A1I2JEM2_9ACTN</name>
<keyword evidence="1" id="KW-0732">Signal</keyword>
<dbReference type="Proteomes" id="UP000199645">
    <property type="component" value="Unassembled WGS sequence"/>
</dbReference>
<evidence type="ECO:0000313" key="2">
    <source>
        <dbReference type="EMBL" id="SFF52440.1"/>
    </source>
</evidence>
<evidence type="ECO:0000256" key="1">
    <source>
        <dbReference type="SAM" id="SignalP"/>
    </source>
</evidence>
<feature type="chain" id="PRO_5011543623" description="Secreted protein" evidence="1">
    <location>
        <begin position="26"/>
        <end position="133"/>
    </location>
</feature>
<accession>A0A1I2JEM2</accession>